<dbReference type="CDD" id="cd12797">
    <property type="entry name" value="M23_peptidase"/>
    <property type="match status" value="1"/>
</dbReference>
<evidence type="ECO:0000313" key="3">
    <source>
        <dbReference type="Proteomes" id="UP000262056"/>
    </source>
</evidence>
<name>A0A656PL87_UNCKA</name>
<dbReference type="EMBL" id="DQFB01000001">
    <property type="protein sequence ID" value="HCQ40178.1"/>
    <property type="molecule type" value="Genomic_DNA"/>
</dbReference>
<evidence type="ECO:0000259" key="1">
    <source>
        <dbReference type="Pfam" id="PF01551"/>
    </source>
</evidence>
<dbReference type="InterPro" id="IPR016047">
    <property type="entry name" value="M23ase_b-sheet_dom"/>
</dbReference>
<dbReference type="Gene3D" id="2.70.70.10">
    <property type="entry name" value="Glucose Permease (Domain IIA)"/>
    <property type="match status" value="1"/>
</dbReference>
<sequence length="434" mass="47286">MFLTFGIMHDADPKAYNDYIKEALGLSGGTWYSLPADAEEKIISLGFDPAVVADEIMANKWINENGGEIDLGIQLSILEGESKGGTNLGTCSGIASSAKLSHQEVVSALWLLNYWKEHDVRDWSDIAKEMIRPDYSDYTAHCSAGEIGPNGILPSTGVKICRDGLSMHPDDLVKSCNFFDKRVAPYGKNWWLKAIGYRSGQTKAEKIDSLYGWNHDSTYRNQLVDRADVLNAAAFGWSDYAPVSENAYVFKGGWWRSQAIKVLKTTGLLEGIVFAAGPDYPPWEPPQVAGSFSNPYPDSVICGYEYGKPVANGIHWGIDLCIGDPLRSSPIYAMHSGTVTFSRYLSPSETLAGQWWVSGNVIAVEGKDDEGKTIWTAYGHGANGTTKVKEGDVVKEGQLLMMSGTTGFSTGIHLHLAMKINGGWVNPSAYLGGD</sequence>
<dbReference type="Pfam" id="PF01551">
    <property type="entry name" value="Peptidase_M23"/>
    <property type="match status" value="1"/>
</dbReference>
<reference evidence="2 3" key="1">
    <citation type="journal article" date="2018" name="Nat. Biotechnol.">
        <title>A standardized bacterial taxonomy based on genome phylogeny substantially revises the tree of life.</title>
        <authorList>
            <person name="Parks D.H."/>
            <person name="Chuvochina M."/>
            <person name="Waite D.W."/>
            <person name="Rinke C."/>
            <person name="Skarshewski A."/>
            <person name="Chaumeil P.A."/>
            <person name="Hugenholtz P."/>
        </authorList>
    </citation>
    <scope>NUCLEOTIDE SEQUENCE [LARGE SCALE GENOMIC DNA]</scope>
    <source>
        <strain evidence="2">UBA12021</strain>
    </source>
</reference>
<comment type="caution">
    <text evidence="2">The sequence shown here is derived from an EMBL/GenBank/DDBJ whole genome shotgun (WGS) entry which is preliminary data.</text>
</comment>
<dbReference type="Proteomes" id="UP000262056">
    <property type="component" value="Unassembled WGS sequence"/>
</dbReference>
<gene>
    <name evidence="2" type="ORF">DIU24_00535</name>
</gene>
<dbReference type="InterPro" id="IPR011055">
    <property type="entry name" value="Dup_hybrid_motif"/>
</dbReference>
<accession>A0A656PL87</accession>
<protein>
    <submittedName>
        <fullName evidence="2">M23 family peptidase</fullName>
    </submittedName>
</protein>
<proteinExistence type="predicted"/>
<dbReference type="GO" id="GO:0004222">
    <property type="term" value="F:metalloendopeptidase activity"/>
    <property type="evidence" value="ECO:0007669"/>
    <property type="project" value="TreeGrafter"/>
</dbReference>
<dbReference type="SUPFAM" id="SSF51261">
    <property type="entry name" value="Duplicated hybrid motif"/>
    <property type="match status" value="1"/>
</dbReference>
<feature type="domain" description="M23ase beta-sheet core" evidence="1">
    <location>
        <begin position="315"/>
        <end position="427"/>
    </location>
</feature>
<dbReference type="PANTHER" id="PTHR21666:SF270">
    <property type="entry name" value="MUREIN HYDROLASE ACTIVATOR ENVC"/>
    <property type="match status" value="1"/>
</dbReference>
<organism evidence="2 3">
    <name type="scientific">candidate division WWE3 bacterium</name>
    <dbReference type="NCBI Taxonomy" id="2053526"/>
    <lineage>
        <taxon>Bacteria</taxon>
        <taxon>Katanobacteria</taxon>
    </lineage>
</organism>
<dbReference type="PANTHER" id="PTHR21666">
    <property type="entry name" value="PEPTIDASE-RELATED"/>
    <property type="match status" value="1"/>
</dbReference>
<dbReference type="AlphaFoldDB" id="A0A656PL87"/>
<dbReference type="InterPro" id="IPR050570">
    <property type="entry name" value="Cell_wall_metabolism_enzyme"/>
</dbReference>
<evidence type="ECO:0000313" key="2">
    <source>
        <dbReference type="EMBL" id="HCQ40178.1"/>
    </source>
</evidence>